<sequence>MTHSRFQFSRPSRQRGALMVVILSIMALIATITAFVVASSQSNYGRSQKQQTNTLAASLMNQGAALLQTASVLIAEGTSPAAITLDATATGLFGPSGISLPNQPAALYATGAATKGWQAAVNKSIAVTGKGTTAVDELFTNVGIATDVCKVVNSKVNGLSSIPAQASLTTTYSWSSGCYSRAGDGLNVFFVLFRAM</sequence>
<dbReference type="Proteomes" id="UP000622707">
    <property type="component" value="Unassembled WGS sequence"/>
</dbReference>
<dbReference type="RefSeq" id="WP_201692391.1">
    <property type="nucleotide sequence ID" value="NZ_JAEQND010000013.1"/>
</dbReference>
<evidence type="ECO:0000313" key="3">
    <source>
        <dbReference type="Proteomes" id="UP000622707"/>
    </source>
</evidence>
<evidence type="ECO:0008006" key="4">
    <source>
        <dbReference type="Google" id="ProtNLM"/>
    </source>
</evidence>
<proteinExistence type="predicted"/>
<reference evidence="2 3" key="1">
    <citation type="journal article" date="2017" name="Int. J. Syst. Evol. Microbiol.">
        <title>Ramlibacter alkalitolerans sp. nov., alkali-tolerant bacterium isolated from soil of ginseng.</title>
        <authorList>
            <person name="Lee D.H."/>
            <person name="Cha C.J."/>
        </authorList>
    </citation>
    <scope>NUCLEOTIDE SEQUENCE [LARGE SCALE GENOMIC DNA]</scope>
    <source>
        <strain evidence="2 3">KACC 19305</strain>
    </source>
</reference>
<dbReference type="EMBL" id="JAEQND010000013">
    <property type="protein sequence ID" value="MBL0427758.1"/>
    <property type="molecule type" value="Genomic_DNA"/>
</dbReference>
<keyword evidence="1" id="KW-0812">Transmembrane</keyword>
<keyword evidence="3" id="KW-1185">Reference proteome</keyword>
<evidence type="ECO:0000256" key="1">
    <source>
        <dbReference type="SAM" id="Phobius"/>
    </source>
</evidence>
<name>A0ABS1JU31_9BURK</name>
<feature type="transmembrane region" description="Helical" evidence="1">
    <location>
        <begin position="16"/>
        <end position="38"/>
    </location>
</feature>
<evidence type="ECO:0000313" key="2">
    <source>
        <dbReference type="EMBL" id="MBL0427758.1"/>
    </source>
</evidence>
<organism evidence="2 3">
    <name type="scientific">Ramlibacter alkalitolerans</name>
    <dbReference type="NCBI Taxonomy" id="2039631"/>
    <lineage>
        <taxon>Bacteria</taxon>
        <taxon>Pseudomonadati</taxon>
        <taxon>Pseudomonadota</taxon>
        <taxon>Betaproteobacteria</taxon>
        <taxon>Burkholderiales</taxon>
        <taxon>Comamonadaceae</taxon>
        <taxon>Ramlibacter</taxon>
    </lineage>
</organism>
<keyword evidence="1" id="KW-0472">Membrane</keyword>
<accession>A0ABS1JU31</accession>
<comment type="caution">
    <text evidence="2">The sequence shown here is derived from an EMBL/GenBank/DDBJ whole genome shotgun (WGS) entry which is preliminary data.</text>
</comment>
<keyword evidence="1" id="KW-1133">Transmembrane helix</keyword>
<gene>
    <name evidence="2" type="ORF">JI746_21810</name>
</gene>
<protein>
    <recommendedName>
        <fullName evidence="4">Type 4 fimbrial biogenesis protein PilX N-terminal domain-containing protein</fullName>
    </recommendedName>
</protein>